<dbReference type="SUPFAM" id="SSF51445">
    <property type="entry name" value="(Trans)glycosidases"/>
    <property type="match status" value="1"/>
</dbReference>
<accession>A0A926DSD2</accession>
<reference evidence="5" key="1">
    <citation type="submission" date="2020-08" db="EMBL/GenBank/DDBJ databases">
        <title>Genome public.</title>
        <authorList>
            <person name="Liu C."/>
            <person name="Sun Q."/>
        </authorList>
    </citation>
    <scope>NUCLEOTIDE SEQUENCE</scope>
    <source>
        <strain evidence="5">NSJ-32</strain>
    </source>
</reference>
<proteinExistence type="inferred from homology"/>
<dbReference type="InterPro" id="IPR017853">
    <property type="entry name" value="GH"/>
</dbReference>
<dbReference type="Pfam" id="PF01915">
    <property type="entry name" value="Glyco_hydro_3_C"/>
    <property type="match status" value="1"/>
</dbReference>
<organism evidence="5 6">
    <name type="scientific">Bianquea renquensis</name>
    <dbReference type="NCBI Taxonomy" id="2763661"/>
    <lineage>
        <taxon>Bacteria</taxon>
        <taxon>Bacillati</taxon>
        <taxon>Bacillota</taxon>
        <taxon>Clostridia</taxon>
        <taxon>Eubacteriales</taxon>
        <taxon>Bianqueaceae</taxon>
        <taxon>Bianquea</taxon>
    </lineage>
</organism>
<dbReference type="GO" id="GO:0046556">
    <property type="term" value="F:alpha-L-arabinofuranosidase activity"/>
    <property type="evidence" value="ECO:0007669"/>
    <property type="project" value="TreeGrafter"/>
</dbReference>
<keyword evidence="6" id="KW-1185">Reference proteome</keyword>
<feature type="domain" description="Fibronectin type III-like" evidence="4">
    <location>
        <begin position="629"/>
        <end position="699"/>
    </location>
</feature>
<dbReference type="InterPro" id="IPR026891">
    <property type="entry name" value="Fn3-like"/>
</dbReference>
<dbReference type="Gene3D" id="3.20.20.300">
    <property type="entry name" value="Glycoside hydrolase, family 3, N-terminal domain"/>
    <property type="match status" value="1"/>
</dbReference>
<sequence>MEQDREIYEADRPFQERVQELLSKMTLEEKFSQMTFRSPAIDRLGIPAYNWWNEALHGVARSGVATMFAQAIGLAATFDDGLVHRVADAISTEARAKYHEYEKHGDRGIYKGLTFWSPNVNIFRDPRWGRGHETYGEDPYLTGRMGVAFVKGIQGEDPKYLKAAACAKHYAVHSGPEALRHEFDAEVSAKDLWETYLPAFEDCVTEGNVEAVMGAYNRTNGQPCCGSPVLIQDILRDTWGFQGHFVSDCWAIMDFHQHHHVTATAPESAALALNAGCDVNCGSVYLHLQVAYQEGRITEETLDKALSRLFMTRMKLGMFDTPSQVPYTAIPYEKNDCVEHQSLNLEAAEKSMVLLKNDGALPFTATSIGTIAVIGPNADSREALKGNYYGDASQYTTVLEGIQKYVDQENCRVLYAKGCHLWRDREFGESEFDGDGITEAVIAAEKADAIVLCLGLDASLEGEEMHESNTYGSGDKPDLELPGLQQRLMESVWKAAKGKPIVLVLLNGSALAVNWAQDHLSAIVEAWYPGARGGDAVARLLFGEFSPAGRLPVTFYRTAEELPEFTEYSMEGRTYRYMAQEALYPFGYGLTYTTFRYDAVPDQQLVYRKDEPVTVCVDVTNTGARDSDECVQLYLSHTIQNARLSPKWSLKGFTRVHMAAGETKRLTFTLTAHELRSVEEDGSRVVESGQYTVYLSGGQPDNRTRDLTGIEPVRYEIVLR</sequence>
<dbReference type="GO" id="GO:0009044">
    <property type="term" value="F:xylan 1,4-beta-xylosidase activity"/>
    <property type="evidence" value="ECO:0007669"/>
    <property type="project" value="InterPro"/>
</dbReference>
<evidence type="ECO:0000256" key="1">
    <source>
        <dbReference type="ARBA" id="ARBA00005336"/>
    </source>
</evidence>
<evidence type="ECO:0000256" key="2">
    <source>
        <dbReference type="ARBA" id="ARBA00022729"/>
    </source>
</evidence>
<dbReference type="AlphaFoldDB" id="A0A926DSD2"/>
<keyword evidence="2" id="KW-0732">Signal</keyword>
<dbReference type="EMBL" id="JACRSQ010000007">
    <property type="protein sequence ID" value="MBC8543133.1"/>
    <property type="molecule type" value="Genomic_DNA"/>
</dbReference>
<dbReference type="SMART" id="SM01217">
    <property type="entry name" value="Fn3_like"/>
    <property type="match status" value="1"/>
</dbReference>
<dbReference type="PANTHER" id="PTHR42721">
    <property type="entry name" value="SUGAR HYDROLASE-RELATED"/>
    <property type="match status" value="1"/>
</dbReference>
<comment type="similarity">
    <text evidence="1">Belongs to the glycosyl hydrolase 3 family.</text>
</comment>
<gene>
    <name evidence="5" type="ORF">H8730_06220</name>
</gene>
<dbReference type="Pfam" id="PF00933">
    <property type="entry name" value="Glyco_hydro_3"/>
    <property type="match status" value="1"/>
</dbReference>
<keyword evidence="3 5" id="KW-0378">Hydrolase</keyword>
<evidence type="ECO:0000313" key="6">
    <source>
        <dbReference type="Proteomes" id="UP000657006"/>
    </source>
</evidence>
<dbReference type="GO" id="GO:0031222">
    <property type="term" value="P:arabinan catabolic process"/>
    <property type="evidence" value="ECO:0007669"/>
    <property type="project" value="TreeGrafter"/>
</dbReference>
<dbReference type="SUPFAM" id="SSF52279">
    <property type="entry name" value="Beta-D-glucan exohydrolase, C-terminal domain"/>
    <property type="match status" value="1"/>
</dbReference>
<dbReference type="InterPro" id="IPR044993">
    <property type="entry name" value="BXL"/>
</dbReference>
<evidence type="ECO:0000256" key="3">
    <source>
        <dbReference type="ARBA" id="ARBA00022801"/>
    </source>
</evidence>
<dbReference type="Gene3D" id="3.40.50.1700">
    <property type="entry name" value="Glycoside hydrolase family 3 C-terminal domain"/>
    <property type="match status" value="1"/>
</dbReference>
<name>A0A926DSD2_9FIRM</name>
<evidence type="ECO:0000313" key="5">
    <source>
        <dbReference type="EMBL" id="MBC8543133.1"/>
    </source>
</evidence>
<dbReference type="Pfam" id="PF14310">
    <property type="entry name" value="Fn3-like"/>
    <property type="match status" value="1"/>
</dbReference>
<dbReference type="GO" id="GO:0045493">
    <property type="term" value="P:xylan catabolic process"/>
    <property type="evidence" value="ECO:0007669"/>
    <property type="project" value="InterPro"/>
</dbReference>
<dbReference type="InterPro" id="IPR013783">
    <property type="entry name" value="Ig-like_fold"/>
</dbReference>
<dbReference type="InterPro" id="IPR001764">
    <property type="entry name" value="Glyco_hydro_3_N"/>
</dbReference>
<dbReference type="RefSeq" id="WP_177717537.1">
    <property type="nucleotide sequence ID" value="NZ_JACRSQ010000007.1"/>
</dbReference>
<dbReference type="InterPro" id="IPR002772">
    <property type="entry name" value="Glyco_hydro_3_C"/>
</dbReference>
<dbReference type="InterPro" id="IPR036881">
    <property type="entry name" value="Glyco_hydro_3_C_sf"/>
</dbReference>
<dbReference type="Gene3D" id="2.60.40.10">
    <property type="entry name" value="Immunoglobulins"/>
    <property type="match status" value="1"/>
</dbReference>
<dbReference type="PANTHER" id="PTHR42721:SF3">
    <property type="entry name" value="BETA-D-XYLOSIDASE 5-RELATED"/>
    <property type="match status" value="1"/>
</dbReference>
<comment type="caution">
    <text evidence="5">The sequence shown here is derived from an EMBL/GenBank/DDBJ whole genome shotgun (WGS) entry which is preliminary data.</text>
</comment>
<dbReference type="PRINTS" id="PR00133">
    <property type="entry name" value="GLHYDRLASE3"/>
</dbReference>
<evidence type="ECO:0000259" key="4">
    <source>
        <dbReference type="SMART" id="SM01217"/>
    </source>
</evidence>
<dbReference type="Proteomes" id="UP000657006">
    <property type="component" value="Unassembled WGS sequence"/>
</dbReference>
<dbReference type="InterPro" id="IPR036962">
    <property type="entry name" value="Glyco_hydro_3_N_sf"/>
</dbReference>
<protein>
    <submittedName>
        <fullName evidence="5">Glycoside hydrolase family 3 C-terminal domain-containing protein</fullName>
    </submittedName>
</protein>